<organism evidence="4 5">
    <name type="scientific">Tepidamorphus gemmatus</name>
    <dbReference type="NCBI Taxonomy" id="747076"/>
    <lineage>
        <taxon>Bacteria</taxon>
        <taxon>Pseudomonadati</taxon>
        <taxon>Pseudomonadota</taxon>
        <taxon>Alphaproteobacteria</taxon>
        <taxon>Hyphomicrobiales</taxon>
        <taxon>Tepidamorphaceae</taxon>
        <taxon>Tepidamorphus</taxon>
    </lineage>
</organism>
<keyword evidence="2" id="KW-0812">Transmembrane</keyword>
<dbReference type="Pfam" id="PF03703">
    <property type="entry name" value="bPH_2"/>
    <property type="match status" value="1"/>
</dbReference>
<feature type="transmembrane region" description="Helical" evidence="2">
    <location>
        <begin position="72"/>
        <end position="94"/>
    </location>
</feature>
<comment type="caution">
    <text evidence="4">The sequence shown here is derived from an EMBL/GenBank/DDBJ whole genome shotgun (WGS) entry which is preliminary data.</text>
</comment>
<sequence length="220" mass="23624">MTTRVRRGIAGLPGPLPAGERLIWQGMPDWRSLARHAYHVRKVAVYFGILIAWSVTVDLHDGHPPAQILGAVVWLIVPGACACALLTALAWLSGRTTIYTITDRRICLRYGIALSVTLNLPFAAIEAAALKTHADGTGDLAVKIGEGRRIAYLALWPLARPWHIRSPEPMLRALPEPQHVARLLGAALAASAGQTERPRPVEPVARPELSGATARTAAAG</sequence>
<keyword evidence="2" id="KW-0472">Membrane</keyword>
<feature type="transmembrane region" description="Helical" evidence="2">
    <location>
        <begin position="43"/>
        <end position="60"/>
    </location>
</feature>
<dbReference type="InterPro" id="IPR005182">
    <property type="entry name" value="YdbS-like_PH"/>
</dbReference>
<dbReference type="RefSeq" id="WP_132807771.1">
    <property type="nucleotide sequence ID" value="NZ_SMAK01000014.1"/>
</dbReference>
<feature type="domain" description="YdbS-like PH" evidence="3">
    <location>
        <begin position="95"/>
        <end position="181"/>
    </location>
</feature>
<keyword evidence="5" id="KW-1185">Reference proteome</keyword>
<gene>
    <name evidence="4" type="ORF">EDC22_11458</name>
</gene>
<evidence type="ECO:0000259" key="3">
    <source>
        <dbReference type="Pfam" id="PF03703"/>
    </source>
</evidence>
<reference evidence="4 5" key="1">
    <citation type="submission" date="2019-03" db="EMBL/GenBank/DDBJ databases">
        <title>Genomic Encyclopedia of Type Strains, Phase IV (KMG-IV): sequencing the most valuable type-strain genomes for metagenomic binning, comparative biology and taxonomic classification.</title>
        <authorList>
            <person name="Goeker M."/>
        </authorList>
    </citation>
    <scope>NUCLEOTIDE SEQUENCE [LARGE SCALE GENOMIC DNA]</scope>
    <source>
        <strain evidence="4 5">DSM 19345</strain>
    </source>
</reference>
<proteinExistence type="predicted"/>
<protein>
    <submittedName>
        <fullName evidence="4">PH (Pleckstrin Homology) domain-containing protein</fullName>
    </submittedName>
</protein>
<feature type="region of interest" description="Disordered" evidence="1">
    <location>
        <begin position="191"/>
        <end position="220"/>
    </location>
</feature>
<dbReference type="AlphaFoldDB" id="A0A4R3LWJ2"/>
<evidence type="ECO:0000313" key="4">
    <source>
        <dbReference type="EMBL" id="TCT04964.1"/>
    </source>
</evidence>
<dbReference type="NCBIfam" id="NF040894">
    <property type="entry name" value="puhB_PGC"/>
    <property type="match status" value="1"/>
</dbReference>
<name>A0A4R3LWJ2_9HYPH</name>
<feature type="transmembrane region" description="Helical" evidence="2">
    <location>
        <begin position="106"/>
        <end position="125"/>
    </location>
</feature>
<dbReference type="EMBL" id="SMAK01000014">
    <property type="protein sequence ID" value="TCT04964.1"/>
    <property type="molecule type" value="Genomic_DNA"/>
</dbReference>
<accession>A0A4R3LWJ2</accession>
<dbReference type="OrthoDB" id="7345733at2"/>
<keyword evidence="2" id="KW-1133">Transmembrane helix</keyword>
<dbReference type="Proteomes" id="UP000295678">
    <property type="component" value="Unassembled WGS sequence"/>
</dbReference>
<dbReference type="InterPro" id="IPR054839">
    <property type="entry name" value="puhB_PGC"/>
</dbReference>
<evidence type="ECO:0000313" key="5">
    <source>
        <dbReference type="Proteomes" id="UP000295678"/>
    </source>
</evidence>
<evidence type="ECO:0000256" key="2">
    <source>
        <dbReference type="SAM" id="Phobius"/>
    </source>
</evidence>
<evidence type="ECO:0000256" key="1">
    <source>
        <dbReference type="SAM" id="MobiDB-lite"/>
    </source>
</evidence>